<gene>
    <name evidence="1" type="ORF">A2738_01020</name>
</gene>
<organism evidence="1 2">
    <name type="scientific">Candidatus Nomurabacteria bacterium RIFCSPHIGHO2_01_FULL_42_15</name>
    <dbReference type="NCBI Taxonomy" id="1801742"/>
    <lineage>
        <taxon>Bacteria</taxon>
        <taxon>Candidatus Nomuraibacteriota</taxon>
    </lineage>
</organism>
<sequence>MIKNKIATGTVHKVPADLRKAVTSDKTVLKTWEDITPLARNEWICWVTSGKKVETRNIRIKKALSKLKGGIRRPCCWAGCIHR</sequence>
<evidence type="ECO:0000313" key="2">
    <source>
        <dbReference type="Proteomes" id="UP000178235"/>
    </source>
</evidence>
<dbReference type="Proteomes" id="UP000178235">
    <property type="component" value="Unassembled WGS sequence"/>
</dbReference>
<comment type="caution">
    <text evidence="1">The sequence shown here is derived from an EMBL/GenBank/DDBJ whole genome shotgun (WGS) entry which is preliminary data.</text>
</comment>
<accession>A0A1F6VFU2</accession>
<name>A0A1F6VFU2_9BACT</name>
<evidence type="ECO:0000313" key="1">
    <source>
        <dbReference type="EMBL" id="OGI68449.1"/>
    </source>
</evidence>
<dbReference type="Pfam" id="PF13376">
    <property type="entry name" value="OmdA"/>
    <property type="match status" value="1"/>
</dbReference>
<reference evidence="1 2" key="1">
    <citation type="journal article" date="2016" name="Nat. Commun.">
        <title>Thousands of microbial genomes shed light on interconnected biogeochemical processes in an aquifer system.</title>
        <authorList>
            <person name="Anantharaman K."/>
            <person name="Brown C.T."/>
            <person name="Hug L.A."/>
            <person name="Sharon I."/>
            <person name="Castelle C.J."/>
            <person name="Probst A.J."/>
            <person name="Thomas B.C."/>
            <person name="Singh A."/>
            <person name="Wilkins M.J."/>
            <person name="Karaoz U."/>
            <person name="Brodie E.L."/>
            <person name="Williams K.H."/>
            <person name="Hubbard S.S."/>
            <person name="Banfield J.F."/>
        </authorList>
    </citation>
    <scope>NUCLEOTIDE SEQUENCE [LARGE SCALE GENOMIC DNA]</scope>
</reference>
<dbReference type="EMBL" id="MFTS01000003">
    <property type="protein sequence ID" value="OGI68449.1"/>
    <property type="molecule type" value="Genomic_DNA"/>
</dbReference>
<evidence type="ECO:0008006" key="3">
    <source>
        <dbReference type="Google" id="ProtNLM"/>
    </source>
</evidence>
<proteinExistence type="predicted"/>
<dbReference type="AlphaFoldDB" id="A0A1F6VFU2"/>
<protein>
    <recommendedName>
        <fullName evidence="3">YdeI/OmpD-associated family protein</fullName>
    </recommendedName>
</protein>